<evidence type="ECO:0000313" key="2">
    <source>
        <dbReference type="EMBL" id="RPA34523.1"/>
    </source>
</evidence>
<dbReference type="EMBL" id="RKKB01000001">
    <property type="protein sequence ID" value="RPA34523.1"/>
    <property type="molecule type" value="Genomic_DNA"/>
</dbReference>
<reference evidence="2" key="3">
    <citation type="submission" date="2018-11" db="EMBL/GenBank/DDBJ databases">
        <authorList>
            <person name="Hwang Y.J."/>
            <person name="Hwang C.Y."/>
        </authorList>
    </citation>
    <scope>NUCLEOTIDE SEQUENCE</scope>
    <source>
        <strain evidence="2">R106</strain>
    </source>
</reference>
<sequence>MIKNNKKISCLLALACLIGALGVTKVYAYKVQPMVAEMEPVGRNAQLTLRVENNDSEPLTLEMVPLKVLINSSGNIEYIPADDDLLIIPVTTVLQAGRSQAVMVRYLGEPDISQSQAYSIGFRQLPVTVSGQSATKLSLAVNFNTLVNVVPANAKAILAVENISFKDNNWQVTINNSGNRYVRLSNTQWRVSDGVKSLQLTKEQLSELVSGSLILPNSSRTLTMQPIETLSMDKLNIEIEMVK</sequence>
<reference evidence="1 3" key="1">
    <citation type="submission" date="2018-11" db="EMBL/GenBank/DDBJ databases">
        <title>Shewanella sp. M2.</title>
        <authorList>
            <person name="Hwang Y.J."/>
            <person name="Hwang C.Y."/>
        </authorList>
    </citation>
    <scope>NUCLEOTIDE SEQUENCE [LARGE SCALE GENOMIC DNA]</scope>
    <source>
        <strain evidence="1 3">M2</strain>
    </source>
</reference>
<reference evidence="4" key="2">
    <citation type="submission" date="2018-11" db="EMBL/GenBank/DDBJ databases">
        <title>Shewanella sp. R106.</title>
        <authorList>
            <person name="Hwang Y.J."/>
            <person name="Hwang C.Y."/>
        </authorList>
    </citation>
    <scope>NUCLEOTIDE SEQUENCE [LARGE SCALE GENOMIC DNA]</scope>
    <source>
        <strain evidence="4">R106</strain>
    </source>
</reference>
<dbReference type="AlphaFoldDB" id="A0A3N4E8X3"/>
<gene>
    <name evidence="2" type="ORF">EGC77_02240</name>
    <name evidence="1" type="ORF">EGC80_18590</name>
</gene>
<keyword evidence="3" id="KW-1185">Reference proteome</keyword>
<organism evidence="2 4">
    <name type="scientific">Shewanella psychromarinicola</name>
    <dbReference type="NCBI Taxonomy" id="2487742"/>
    <lineage>
        <taxon>Bacteria</taxon>
        <taxon>Pseudomonadati</taxon>
        <taxon>Pseudomonadota</taxon>
        <taxon>Gammaproteobacteria</taxon>
        <taxon>Alteromonadales</taxon>
        <taxon>Shewanellaceae</taxon>
        <taxon>Shewanella</taxon>
    </lineage>
</organism>
<dbReference type="OrthoDB" id="5871680at2"/>
<dbReference type="Proteomes" id="UP000273778">
    <property type="component" value="Chromosome"/>
</dbReference>
<dbReference type="InterPro" id="IPR013783">
    <property type="entry name" value="Ig-like_fold"/>
</dbReference>
<proteinExistence type="predicted"/>
<dbReference type="KEGG" id="spsr:EGC80_18590"/>
<dbReference type="InterPro" id="IPR008962">
    <property type="entry name" value="PapD-like_sf"/>
</dbReference>
<evidence type="ECO:0000313" key="3">
    <source>
        <dbReference type="Proteomes" id="UP000273778"/>
    </source>
</evidence>
<evidence type="ECO:0000313" key="4">
    <source>
        <dbReference type="Proteomes" id="UP000278855"/>
    </source>
</evidence>
<dbReference type="RefSeq" id="WP_124011721.1">
    <property type="nucleotide sequence ID" value="NZ_CP034073.1"/>
</dbReference>
<dbReference type="SUPFAM" id="SSF49354">
    <property type="entry name" value="PapD-like"/>
    <property type="match status" value="1"/>
</dbReference>
<accession>A0A3N4E8X3</accession>
<dbReference type="Gene3D" id="2.60.40.10">
    <property type="entry name" value="Immunoglobulins"/>
    <property type="match status" value="1"/>
</dbReference>
<dbReference type="EMBL" id="CP034073">
    <property type="protein sequence ID" value="AZG36672.1"/>
    <property type="molecule type" value="Genomic_DNA"/>
</dbReference>
<dbReference type="PANTHER" id="PTHR30251:SF4">
    <property type="entry name" value="SLR1668 PROTEIN"/>
    <property type="match status" value="1"/>
</dbReference>
<dbReference type="Proteomes" id="UP000278855">
    <property type="component" value="Unassembled WGS sequence"/>
</dbReference>
<evidence type="ECO:0000313" key="1">
    <source>
        <dbReference type="EMBL" id="AZG36672.1"/>
    </source>
</evidence>
<dbReference type="PANTHER" id="PTHR30251">
    <property type="entry name" value="PILUS ASSEMBLY CHAPERONE"/>
    <property type="match status" value="1"/>
</dbReference>
<name>A0A3N4E8X3_9GAMM</name>
<dbReference type="InterPro" id="IPR050643">
    <property type="entry name" value="Periplasmic_pilus_chap"/>
</dbReference>
<protein>
    <submittedName>
        <fullName evidence="2">Molecular chaperone</fullName>
    </submittedName>
</protein>